<keyword evidence="2" id="KW-1185">Reference proteome</keyword>
<name>A0A9W8YG99_9PLEO</name>
<dbReference type="EMBL" id="JAPEUY010000001">
    <property type="protein sequence ID" value="KAJ4377545.1"/>
    <property type="molecule type" value="Genomic_DNA"/>
</dbReference>
<proteinExistence type="predicted"/>
<sequence length="133" mass="15257">MSHTATKMPTVYDFFTLSEHDKQRIMALANHVALDWQIVSPASELPYKYHPDPDPHNWGVDVLAALHRLAKMTQVKLSDKQQAVQLVCDSIQNRNRGLDVIHGDYVIRPEDINFAIEKIENPVDSYRRGYADD</sequence>
<dbReference type="Proteomes" id="UP001140560">
    <property type="component" value="Unassembled WGS sequence"/>
</dbReference>
<dbReference type="AlphaFoldDB" id="A0A9W8YG99"/>
<dbReference type="OrthoDB" id="3794996at2759"/>
<protein>
    <submittedName>
        <fullName evidence="1">Uncharacterized protein</fullName>
    </submittedName>
</protein>
<comment type="caution">
    <text evidence="1">The sequence shown here is derived from an EMBL/GenBank/DDBJ whole genome shotgun (WGS) entry which is preliminary data.</text>
</comment>
<evidence type="ECO:0000313" key="2">
    <source>
        <dbReference type="Proteomes" id="UP001140560"/>
    </source>
</evidence>
<evidence type="ECO:0000313" key="1">
    <source>
        <dbReference type="EMBL" id="KAJ4377545.1"/>
    </source>
</evidence>
<accession>A0A9W8YG99</accession>
<reference evidence="1" key="1">
    <citation type="submission" date="2022-10" db="EMBL/GenBank/DDBJ databases">
        <title>Tapping the CABI collections for fungal endophytes: first genome assemblies for Collariella, Neodidymelliopsis, Ascochyta clinopodiicola, Didymella pomorum, Didymosphaeria variabile, Neocosmospora piperis and Neocucurbitaria cava.</title>
        <authorList>
            <person name="Hill R."/>
        </authorList>
    </citation>
    <scope>NUCLEOTIDE SEQUENCE</scope>
    <source>
        <strain evidence="1">IMI 356814</strain>
    </source>
</reference>
<gene>
    <name evidence="1" type="ORF">N0V83_000370</name>
</gene>
<organism evidence="1 2">
    <name type="scientific">Neocucurbitaria cava</name>
    <dbReference type="NCBI Taxonomy" id="798079"/>
    <lineage>
        <taxon>Eukaryota</taxon>
        <taxon>Fungi</taxon>
        <taxon>Dikarya</taxon>
        <taxon>Ascomycota</taxon>
        <taxon>Pezizomycotina</taxon>
        <taxon>Dothideomycetes</taxon>
        <taxon>Pleosporomycetidae</taxon>
        <taxon>Pleosporales</taxon>
        <taxon>Pleosporineae</taxon>
        <taxon>Cucurbitariaceae</taxon>
        <taxon>Neocucurbitaria</taxon>
    </lineage>
</organism>